<dbReference type="RefSeq" id="WP_254600645.1">
    <property type="nucleotide sequence ID" value="NZ_CADIJQ010000007.1"/>
</dbReference>
<name>A0A6S7AJV7_9BURK</name>
<dbReference type="SUPFAM" id="SSF56349">
    <property type="entry name" value="DNA breaking-rejoining enzymes"/>
    <property type="match status" value="1"/>
</dbReference>
<organism evidence="3 4">
    <name type="scientific">Achromobacter kerstersii</name>
    <dbReference type="NCBI Taxonomy" id="1353890"/>
    <lineage>
        <taxon>Bacteria</taxon>
        <taxon>Pseudomonadati</taxon>
        <taxon>Pseudomonadota</taxon>
        <taxon>Betaproteobacteria</taxon>
        <taxon>Burkholderiales</taxon>
        <taxon>Alcaligenaceae</taxon>
        <taxon>Achromobacter</taxon>
    </lineage>
</organism>
<reference evidence="3 4" key="1">
    <citation type="submission" date="2020-04" db="EMBL/GenBank/DDBJ databases">
        <authorList>
            <person name="De Canck E."/>
        </authorList>
    </citation>
    <scope>NUCLEOTIDE SEQUENCE [LARGE SCALE GENOMIC DNA]</scope>
    <source>
        <strain evidence="3 4">LMG 3441</strain>
    </source>
</reference>
<keyword evidence="1" id="KW-0233">DNA recombination</keyword>
<dbReference type="GO" id="GO:0003677">
    <property type="term" value="F:DNA binding"/>
    <property type="evidence" value="ECO:0007669"/>
    <property type="project" value="InterPro"/>
</dbReference>
<dbReference type="EMBL" id="CADIJQ010000007">
    <property type="protein sequence ID" value="CAB3722982.1"/>
    <property type="molecule type" value="Genomic_DNA"/>
</dbReference>
<dbReference type="InterPro" id="IPR013762">
    <property type="entry name" value="Integrase-like_cat_sf"/>
</dbReference>
<evidence type="ECO:0000313" key="3">
    <source>
        <dbReference type="EMBL" id="CAB3722982.1"/>
    </source>
</evidence>
<dbReference type="GO" id="GO:0015074">
    <property type="term" value="P:DNA integration"/>
    <property type="evidence" value="ECO:0007669"/>
    <property type="project" value="InterPro"/>
</dbReference>
<dbReference type="Proteomes" id="UP000494269">
    <property type="component" value="Unassembled WGS sequence"/>
</dbReference>
<sequence>MKKEQKPEKSTGYESLRYFIPSSLLDSQTNRPVMARARKRAMTPLTYRTLLENQQRMVLTQSLKEQTAANRATALRGFLRANCLHVDDVVGDEMRGSHAIALDCFINSLATEGKSAQSMSNSKSAFRNWKDAVVAHDAIQAVQDGKPTPFQSALFGLLKDQPVQRVAKNAGIPKDMLHGWLRGKVPRGSNAKYILRLESLFGMTRHSLVQLSGMRLRGERTMSPGEAPTPIQYRDLLGTLTREIFGLKPQPDSPLREQWKELLIYKTATVPSLKRTRRGRWRFSPCPIHRATATNWALFLDGKEVASAHYGWMKVSSFLGWLAMPPSYGGAGISADQLQTLAWLAIPDHLEPFLNWRRERIGKRNQGALQHLAFVAALVRPQFGYLRQRPELKLSLPPCYHGEDWNVLCDRQFEFTELLANAYRDEVEVSRDSFEPLNHILELPNPMDAVADMIQRMRADRPTGAPIKEAIWARNVVLIKILASNPLRRRNLAHLTWRIDNTGTLYQRVDKSWWIRIPRNQFKNSYGAAGDLPYDSPVHSSAWVDIEKYLFLHRPRLQQTPTDLLFLTRKKPNSEPSHQPWTDLGKTVFFLTARYLPKCRGFGCHAFRHLAATSILKAEGGDFKTAALVLNDRVATVEKHYARLRSGDGNTRMAELLDSAFSRM</sequence>
<dbReference type="AlphaFoldDB" id="A0A6S7AJV7"/>
<dbReference type="InterPro" id="IPR011010">
    <property type="entry name" value="DNA_brk_join_enz"/>
</dbReference>
<accession>A0A6S7AJV7</accession>
<dbReference type="GO" id="GO:0006310">
    <property type="term" value="P:DNA recombination"/>
    <property type="evidence" value="ECO:0007669"/>
    <property type="project" value="UniProtKB-KW"/>
</dbReference>
<gene>
    <name evidence="3" type="ORF">LMG3441_03977</name>
</gene>
<evidence type="ECO:0000313" key="4">
    <source>
        <dbReference type="Proteomes" id="UP000494269"/>
    </source>
</evidence>
<proteinExistence type="predicted"/>
<dbReference type="Gene3D" id="1.10.443.10">
    <property type="entry name" value="Intergrase catalytic core"/>
    <property type="match status" value="1"/>
</dbReference>
<evidence type="ECO:0000259" key="2">
    <source>
        <dbReference type="PROSITE" id="PS51898"/>
    </source>
</evidence>
<feature type="domain" description="Tyr recombinase" evidence="2">
    <location>
        <begin position="442"/>
        <end position="655"/>
    </location>
</feature>
<dbReference type="PROSITE" id="PS51898">
    <property type="entry name" value="TYR_RECOMBINASE"/>
    <property type="match status" value="1"/>
</dbReference>
<evidence type="ECO:0000256" key="1">
    <source>
        <dbReference type="ARBA" id="ARBA00023172"/>
    </source>
</evidence>
<protein>
    <recommendedName>
        <fullName evidence="2">Tyr recombinase domain-containing protein</fullName>
    </recommendedName>
</protein>
<keyword evidence="4" id="KW-1185">Reference proteome</keyword>
<dbReference type="InterPro" id="IPR002104">
    <property type="entry name" value="Integrase_catalytic"/>
</dbReference>